<dbReference type="RefSeq" id="WP_052675131.1">
    <property type="nucleotide sequence ID" value="NZ_CP016174.1"/>
</dbReference>
<reference evidence="1 2" key="1">
    <citation type="journal article" date="2015" name="Genome Announc.">
        <title>Draft Genome Sequence of Norvancomycin-Producing Strain Amycolatopsis orientalis CPCC200066.</title>
        <authorList>
            <person name="Lei X."/>
            <person name="Yuan F."/>
            <person name="Shi Y."/>
            <person name="Li X."/>
            <person name="Wang L."/>
            <person name="Hong B."/>
        </authorList>
    </citation>
    <scope>NUCLEOTIDE SEQUENCE [LARGE SCALE GENOMIC DNA]</scope>
    <source>
        <strain evidence="1 2">B-37</strain>
    </source>
</reference>
<proteinExistence type="predicted"/>
<keyword evidence="2" id="KW-1185">Reference proteome</keyword>
<dbReference type="STRING" id="31958.SD37_30535"/>
<dbReference type="Gene3D" id="3.40.50.720">
    <property type="entry name" value="NAD(P)-binding Rossmann-like Domain"/>
    <property type="match status" value="1"/>
</dbReference>
<gene>
    <name evidence="1" type="ORF">SD37_30535</name>
</gene>
<dbReference type="InterPro" id="IPR036291">
    <property type="entry name" value="NAD(P)-bd_dom_sf"/>
</dbReference>
<evidence type="ECO:0008006" key="3">
    <source>
        <dbReference type="Google" id="ProtNLM"/>
    </source>
</evidence>
<dbReference type="SUPFAM" id="SSF51735">
    <property type="entry name" value="NAD(P)-binding Rossmann-fold domains"/>
    <property type="match status" value="1"/>
</dbReference>
<evidence type="ECO:0000313" key="2">
    <source>
        <dbReference type="Proteomes" id="UP000093695"/>
    </source>
</evidence>
<organism evidence="1 2">
    <name type="scientific">Amycolatopsis orientalis</name>
    <name type="common">Nocardia orientalis</name>
    <dbReference type="NCBI Taxonomy" id="31958"/>
    <lineage>
        <taxon>Bacteria</taxon>
        <taxon>Bacillati</taxon>
        <taxon>Actinomycetota</taxon>
        <taxon>Actinomycetes</taxon>
        <taxon>Pseudonocardiales</taxon>
        <taxon>Pseudonocardiaceae</taxon>
        <taxon>Amycolatopsis</taxon>
    </lineage>
</organism>
<protein>
    <recommendedName>
        <fullName evidence="3">Gfo/Idh/MocA-like oxidoreductase N-terminal domain-containing protein</fullName>
    </recommendedName>
</protein>
<dbReference type="AlphaFoldDB" id="A0A193C4P5"/>
<dbReference type="KEGG" id="aori:SD37_30535"/>
<dbReference type="EMBL" id="CP016174">
    <property type="protein sequence ID" value="ANN19531.1"/>
    <property type="molecule type" value="Genomic_DNA"/>
</dbReference>
<name>A0A193C4P5_AMYOR</name>
<dbReference type="Proteomes" id="UP000093695">
    <property type="component" value="Chromosome"/>
</dbReference>
<evidence type="ECO:0000313" key="1">
    <source>
        <dbReference type="EMBL" id="ANN19531.1"/>
    </source>
</evidence>
<accession>A0A193C4P5</accession>
<sequence>MRSLVVGLGRAGAGLHPPVLAKLRGSTHGLIVAPTIDEAAARLGPSRAVAHVRTPPTEHSPILSEFAELGFRKLIVERPLATDIDDLARLIGLRRKYKPHVRAVEPWLASAVTRRLAGLIRGGWFGPPRTTDVVQREPRFRRSLMSGAVEFEKGSAIGHFPLSVAKNISAEPVKTYAE</sequence>